<accession>A0A8C2LRW0</accession>
<evidence type="ECO:0000256" key="10">
    <source>
        <dbReference type="ARBA" id="ARBA00045919"/>
    </source>
</evidence>
<reference evidence="11" key="1">
    <citation type="submission" date="2025-08" db="UniProtKB">
        <authorList>
            <consortium name="Ensembl"/>
        </authorList>
    </citation>
    <scope>IDENTIFICATION</scope>
</reference>
<comment type="subunit">
    <text evidence="9">Interacts with OXA1L; promoting cotranslational quality control in mitochondria.</text>
</comment>
<protein>
    <recommendedName>
        <fullName evidence="8">Transmembrane protein 126A</fullName>
    </recommendedName>
</protein>
<evidence type="ECO:0000256" key="2">
    <source>
        <dbReference type="ARBA" id="ARBA00022692"/>
    </source>
</evidence>
<evidence type="ECO:0000256" key="9">
    <source>
        <dbReference type="ARBA" id="ARBA00044764"/>
    </source>
</evidence>
<evidence type="ECO:0000256" key="1">
    <source>
        <dbReference type="ARBA" id="ARBA00004448"/>
    </source>
</evidence>
<keyword evidence="6" id="KW-0472">Membrane</keyword>
<dbReference type="Pfam" id="PF07114">
    <property type="entry name" value="TMEM126"/>
    <property type="match status" value="1"/>
</dbReference>
<dbReference type="GO" id="GO:0032981">
    <property type="term" value="P:mitochondrial respiratory chain complex I assembly"/>
    <property type="evidence" value="ECO:0007669"/>
    <property type="project" value="TreeGrafter"/>
</dbReference>
<keyword evidence="4" id="KW-1133">Transmembrane helix</keyword>
<name>A0A8C2LRW0_CRIGR</name>
<comment type="function">
    <text evidence="10">Protein required for the cotranslational protein quality control in the inner membrane of the mitochondria. Associates with newly synthesized polypeptides and may act as a chaperone that cooperates with OXA1L for the insertion of newly synthesized mitochondrial proteins into the inner membrane. Required for the assembly of the ND4 module of mitochondrial complex I.</text>
</comment>
<dbReference type="PANTHER" id="PTHR16296:SF4">
    <property type="entry name" value="TRANSMEMBRANE PROTEIN 126A"/>
    <property type="match status" value="1"/>
</dbReference>
<dbReference type="Ensembl" id="ENSCGRT00001008707.1">
    <property type="protein sequence ID" value="ENSCGRP00001005636.1"/>
    <property type="gene ID" value="ENSCGRG00001007447.1"/>
</dbReference>
<keyword evidence="2" id="KW-0812">Transmembrane</keyword>
<reference evidence="11" key="2">
    <citation type="submission" date="2025-09" db="UniProtKB">
        <authorList>
            <consortium name="Ensembl"/>
        </authorList>
    </citation>
    <scope>IDENTIFICATION</scope>
</reference>
<proteinExistence type="inferred from homology"/>
<evidence type="ECO:0000256" key="7">
    <source>
        <dbReference type="ARBA" id="ARBA00038018"/>
    </source>
</evidence>
<dbReference type="AlphaFoldDB" id="A0A8C2LRW0"/>
<dbReference type="InterPro" id="IPR009801">
    <property type="entry name" value="TMEM126"/>
</dbReference>
<evidence type="ECO:0000313" key="11">
    <source>
        <dbReference type="Ensembl" id="ENSCGRP00001005636.1"/>
    </source>
</evidence>
<evidence type="ECO:0000256" key="4">
    <source>
        <dbReference type="ARBA" id="ARBA00022989"/>
    </source>
</evidence>
<evidence type="ECO:0000313" key="12">
    <source>
        <dbReference type="Proteomes" id="UP000694386"/>
    </source>
</evidence>
<organism evidence="11 12">
    <name type="scientific">Cricetulus griseus</name>
    <name type="common">Chinese hamster</name>
    <name type="synonym">Cricetulus barabensis griseus</name>
    <dbReference type="NCBI Taxonomy" id="10029"/>
    <lineage>
        <taxon>Eukaryota</taxon>
        <taxon>Metazoa</taxon>
        <taxon>Chordata</taxon>
        <taxon>Craniata</taxon>
        <taxon>Vertebrata</taxon>
        <taxon>Euteleostomi</taxon>
        <taxon>Mammalia</taxon>
        <taxon>Eutheria</taxon>
        <taxon>Euarchontoglires</taxon>
        <taxon>Glires</taxon>
        <taxon>Rodentia</taxon>
        <taxon>Myomorpha</taxon>
        <taxon>Muroidea</taxon>
        <taxon>Cricetidae</taxon>
        <taxon>Cricetinae</taxon>
        <taxon>Cricetulus</taxon>
    </lineage>
</organism>
<dbReference type="GO" id="GO:0005743">
    <property type="term" value="C:mitochondrial inner membrane"/>
    <property type="evidence" value="ECO:0007669"/>
    <property type="project" value="UniProtKB-SubCell"/>
</dbReference>
<evidence type="ECO:0000256" key="8">
    <source>
        <dbReference type="ARBA" id="ARBA00039469"/>
    </source>
</evidence>
<keyword evidence="3" id="KW-0999">Mitochondrion inner membrane</keyword>
<sequence length="166" mass="18402">SAIKDDLILNIISRKVKQLPESERNLGLIANSLFRHILHVTQARLASSLPTAVMPFLTATLTCDLNCETCTMTRGALVGFGLSGVYPILLAIPMNGGLAARYESSPLPRRGNILNYWITVSTPVCRKMVFPILLQTVFAAYLESRLYRLLIKARQLFEPGLENSLI</sequence>
<evidence type="ECO:0000256" key="5">
    <source>
        <dbReference type="ARBA" id="ARBA00023128"/>
    </source>
</evidence>
<keyword evidence="5" id="KW-0496">Mitochondrion</keyword>
<dbReference type="PANTHER" id="PTHR16296">
    <property type="entry name" value="UNCHARACTERIZED HYPOTHALAMUS PROTEIN HT007"/>
    <property type="match status" value="1"/>
</dbReference>
<dbReference type="Proteomes" id="UP000694386">
    <property type="component" value="Unplaced"/>
</dbReference>
<evidence type="ECO:0000256" key="3">
    <source>
        <dbReference type="ARBA" id="ARBA00022792"/>
    </source>
</evidence>
<comment type="subcellular location">
    <subcellularLocation>
        <location evidence="1">Mitochondrion inner membrane</location>
        <topology evidence="1">Multi-pass membrane protein</topology>
    </subcellularLocation>
</comment>
<comment type="similarity">
    <text evidence="7">Belongs to the TMEM126 family.</text>
</comment>
<evidence type="ECO:0000256" key="6">
    <source>
        <dbReference type="ARBA" id="ARBA00023136"/>
    </source>
</evidence>